<dbReference type="Pfam" id="PF04307">
    <property type="entry name" value="YdjM"/>
    <property type="match status" value="1"/>
</dbReference>
<evidence type="ECO:0000313" key="3">
    <source>
        <dbReference type="Proteomes" id="UP001651880"/>
    </source>
</evidence>
<evidence type="ECO:0000313" key="2">
    <source>
        <dbReference type="EMBL" id="MCQ1528502.1"/>
    </source>
</evidence>
<evidence type="ECO:0000256" key="1">
    <source>
        <dbReference type="SAM" id="Phobius"/>
    </source>
</evidence>
<feature type="transmembrane region" description="Helical" evidence="1">
    <location>
        <begin position="63"/>
        <end position="83"/>
    </location>
</feature>
<protein>
    <submittedName>
        <fullName evidence="2">Metal-dependent hydrolase</fullName>
    </submittedName>
</protein>
<gene>
    <name evidence="2" type="ORF">LJD61_02920</name>
</gene>
<dbReference type="PANTHER" id="PTHR40031:SF1">
    <property type="entry name" value="MEMBRANE-BOUND METAL-DEPENDENT HYDROLASE"/>
    <property type="match status" value="1"/>
</dbReference>
<dbReference type="EMBL" id="JAJEKE010000001">
    <property type="protein sequence ID" value="MCQ1528502.1"/>
    <property type="molecule type" value="Genomic_DNA"/>
</dbReference>
<proteinExistence type="predicted"/>
<dbReference type="InterPro" id="IPR053170">
    <property type="entry name" value="Transcription_regulator"/>
</dbReference>
<keyword evidence="1" id="KW-0812">Transmembrane</keyword>
<keyword evidence="1" id="KW-0472">Membrane</keyword>
<keyword evidence="1" id="KW-1133">Transmembrane helix</keyword>
<keyword evidence="3" id="KW-1185">Reference proteome</keyword>
<feature type="transmembrane region" description="Helical" evidence="1">
    <location>
        <begin position="150"/>
        <end position="169"/>
    </location>
</feature>
<keyword evidence="2" id="KW-0378">Hydrolase</keyword>
<feature type="transmembrane region" description="Helical" evidence="1">
    <location>
        <begin position="89"/>
        <end position="110"/>
    </location>
</feature>
<reference evidence="2 3" key="1">
    <citation type="submission" date="2021-10" db="EMBL/GenBank/DDBJ databases">
        <title>Lutispora strain m25 sp. nov., a thermophilic, non-spore-forming bacterium isolated from a lab-scale methanogenic bioreactor digesting anaerobic sludge.</title>
        <authorList>
            <person name="El Houari A."/>
            <person name="Mcdonald J."/>
        </authorList>
    </citation>
    <scope>NUCLEOTIDE SEQUENCE [LARGE SCALE GENOMIC DNA]</scope>
    <source>
        <strain evidence="3">m25</strain>
    </source>
</reference>
<sequence length="313" mass="35737">MDPITHGVVGLAMAAFTGEAVSMANPYAIGSLLGAVIPDGDIVMQLRGDYSYLKNHRGMSHSIPFIFLYGMAITALLSFIYPGASMMKLFLYAVSGCISHLMLDITNSYGAQVLWPFYRKKVTLDLLLVYDPLLIILSLAIIIPNVRTKINPIIALIIFAVYLSVRYWMKSHAKKIIKAHFDCSDEILFIRILPSMVGIVRWHFVIRSQGKRIIGEVNILPERFRIIEVMDDLDNKLFKAVKNTNIAKFFGEFTPLFHVKCSKTKHGYEYSFTDLRYYIAKDFLHHATAVMDENFKLVNSVFHPYRRTRNVEI</sequence>
<feature type="transmembrane region" description="Helical" evidence="1">
    <location>
        <begin position="122"/>
        <end position="144"/>
    </location>
</feature>
<dbReference type="GO" id="GO:0016787">
    <property type="term" value="F:hydrolase activity"/>
    <property type="evidence" value="ECO:0007669"/>
    <property type="project" value="UniProtKB-KW"/>
</dbReference>
<accession>A0ABT1NB84</accession>
<name>A0ABT1NB84_9FIRM</name>
<dbReference type="PANTHER" id="PTHR40031">
    <property type="entry name" value="HYPOTHETICAL MEMBRANE SPANNING PROTEIN"/>
    <property type="match status" value="1"/>
</dbReference>
<comment type="caution">
    <text evidence="2">The sequence shown here is derived from an EMBL/GenBank/DDBJ whole genome shotgun (WGS) entry which is preliminary data.</text>
</comment>
<dbReference type="InterPro" id="IPR007404">
    <property type="entry name" value="YdjM-like"/>
</dbReference>
<dbReference type="RefSeq" id="WP_255225985.1">
    <property type="nucleotide sequence ID" value="NZ_JAJEKE010000001.1"/>
</dbReference>
<organism evidence="2 3">
    <name type="scientific">Lutispora saccharofermentans</name>
    <dbReference type="NCBI Taxonomy" id="3024236"/>
    <lineage>
        <taxon>Bacteria</taxon>
        <taxon>Bacillati</taxon>
        <taxon>Bacillota</taxon>
        <taxon>Clostridia</taxon>
        <taxon>Lutisporales</taxon>
        <taxon>Lutisporaceae</taxon>
        <taxon>Lutispora</taxon>
    </lineage>
</organism>
<dbReference type="Proteomes" id="UP001651880">
    <property type="component" value="Unassembled WGS sequence"/>
</dbReference>